<protein>
    <submittedName>
        <fullName evidence="2">Stressosome-associated protein Prli42</fullName>
    </submittedName>
</protein>
<dbReference type="EMBL" id="JAOUSE010000013">
    <property type="protein sequence ID" value="MCU9594115.1"/>
    <property type="molecule type" value="Genomic_DNA"/>
</dbReference>
<gene>
    <name evidence="2" type="primary">prli42</name>
    <name evidence="2" type="ORF">OEV82_06570</name>
</gene>
<evidence type="ECO:0000313" key="2">
    <source>
        <dbReference type="EMBL" id="MCU9594115.1"/>
    </source>
</evidence>
<dbReference type="Proteomes" id="UP001208656">
    <property type="component" value="Unassembled WGS sequence"/>
</dbReference>
<evidence type="ECO:0000256" key="1">
    <source>
        <dbReference type="SAM" id="Phobius"/>
    </source>
</evidence>
<dbReference type="RefSeq" id="WP_173658326.1">
    <property type="nucleotide sequence ID" value="NZ_JAOUSE010000013.1"/>
</dbReference>
<comment type="caution">
    <text evidence="2">The sequence shown here is derived from an EMBL/GenBank/DDBJ whole genome shotgun (WGS) entry which is preliminary data.</text>
</comment>
<name>A0ABT2WEM8_9BACI</name>
<keyword evidence="3" id="KW-1185">Reference proteome</keyword>
<sequence>MSNKRIRKLIVYLMIFAMVATTILTGISMFL</sequence>
<keyword evidence="1" id="KW-1133">Transmembrane helix</keyword>
<dbReference type="InterPro" id="IPR049722">
    <property type="entry name" value="Prli42-like"/>
</dbReference>
<evidence type="ECO:0000313" key="3">
    <source>
        <dbReference type="Proteomes" id="UP001208656"/>
    </source>
</evidence>
<reference evidence="2 3" key="1">
    <citation type="submission" date="2022-10" db="EMBL/GenBank/DDBJ databases">
        <title>Description of Fervidibacillus gen. nov. in the family Fervidibacillaceae fam. nov. with two species, Fervidibacillus albus sp. nov., and Fervidibacillus halotolerans sp. nov., isolated from tidal flat sediments.</title>
        <authorList>
            <person name="Kwon K.K."/>
            <person name="Yang S.-H."/>
        </authorList>
    </citation>
    <scope>NUCLEOTIDE SEQUENCE [LARGE SCALE GENOMIC DNA]</scope>
    <source>
        <strain evidence="2 3">DSM 23332</strain>
    </source>
</reference>
<dbReference type="NCBIfam" id="NF033880">
    <property type="entry name" value="Prli42"/>
    <property type="match status" value="1"/>
</dbReference>
<organism evidence="2 3">
    <name type="scientific">Pallidibacillus thermolactis</name>
    <dbReference type="NCBI Taxonomy" id="251051"/>
    <lineage>
        <taxon>Bacteria</taxon>
        <taxon>Bacillati</taxon>
        <taxon>Bacillota</taxon>
        <taxon>Bacilli</taxon>
        <taxon>Bacillales</taxon>
        <taxon>Bacillaceae</taxon>
        <taxon>Pallidibacillus</taxon>
    </lineage>
</organism>
<feature type="transmembrane region" description="Helical" evidence="1">
    <location>
        <begin position="9"/>
        <end position="30"/>
    </location>
</feature>
<keyword evidence="1" id="KW-0472">Membrane</keyword>
<keyword evidence="1" id="KW-0812">Transmembrane</keyword>
<accession>A0ABT2WEM8</accession>
<proteinExistence type="predicted"/>